<dbReference type="FunFam" id="3.20.20.70:FF:000048">
    <property type="entry name" value="Delta-aminolevulinic acid dehydratase"/>
    <property type="match status" value="1"/>
</dbReference>
<feature type="binding site" evidence="15">
    <location>
        <position position="191"/>
    </location>
    <ligand>
        <name>5-aminolevulinate</name>
        <dbReference type="ChEBI" id="CHEBI:356416"/>
        <label>1</label>
    </ligand>
</feature>
<dbReference type="SMART" id="SM01004">
    <property type="entry name" value="ALAD"/>
    <property type="match status" value="1"/>
</dbReference>
<evidence type="ECO:0000256" key="2">
    <source>
        <dbReference type="ARBA" id="ARBA00004694"/>
    </source>
</evidence>
<gene>
    <name evidence="19" type="ORF">BZG36_03437</name>
</gene>
<evidence type="ECO:0000313" key="19">
    <source>
        <dbReference type="EMBL" id="OZJ03234.1"/>
    </source>
</evidence>
<dbReference type="GO" id="GO:0005829">
    <property type="term" value="C:cytosol"/>
    <property type="evidence" value="ECO:0007669"/>
    <property type="project" value="TreeGrafter"/>
</dbReference>
<accession>A0A261XYC0</accession>
<dbReference type="EC" id="4.2.1.24" evidence="5 17"/>
<dbReference type="Pfam" id="PF00490">
    <property type="entry name" value="ALAD"/>
    <property type="match status" value="1"/>
</dbReference>
<dbReference type="InterPro" id="IPR030656">
    <property type="entry name" value="ALAD_AS"/>
</dbReference>
<evidence type="ECO:0000256" key="4">
    <source>
        <dbReference type="ARBA" id="ARBA00011823"/>
    </source>
</evidence>
<dbReference type="PRINTS" id="PR00144">
    <property type="entry name" value="DALDHYDRTASE"/>
</dbReference>
<feature type="binding site" evidence="15">
    <location>
        <position position="179"/>
    </location>
    <ligand>
        <name>5-aminolevulinate</name>
        <dbReference type="ChEBI" id="CHEBI:356416"/>
        <label>1</label>
    </ligand>
</feature>
<feature type="binding site" evidence="16">
    <location>
        <position position="102"/>
    </location>
    <ligand>
        <name>Zn(2+)</name>
        <dbReference type="ChEBI" id="CHEBI:29105"/>
        <note>catalytic</note>
    </ligand>
</feature>
<dbReference type="EMBL" id="MVBO01000096">
    <property type="protein sequence ID" value="OZJ03234.1"/>
    <property type="molecule type" value="Genomic_DNA"/>
</dbReference>
<evidence type="ECO:0000256" key="1">
    <source>
        <dbReference type="ARBA" id="ARBA00001947"/>
    </source>
</evidence>
<evidence type="ECO:0000256" key="7">
    <source>
        <dbReference type="ARBA" id="ARBA00022723"/>
    </source>
</evidence>
<evidence type="ECO:0000256" key="13">
    <source>
        <dbReference type="ARBA" id="ARBA00047651"/>
    </source>
</evidence>
<dbReference type="UniPathway" id="UPA00251">
    <property type="reaction ID" value="UER00318"/>
</dbReference>
<feature type="binding site" evidence="16">
    <location>
        <position position="94"/>
    </location>
    <ligand>
        <name>Zn(2+)</name>
        <dbReference type="ChEBI" id="CHEBI:29105"/>
        <note>catalytic</note>
    </ligand>
</feature>
<dbReference type="Gene3D" id="3.20.20.70">
    <property type="entry name" value="Aldolase class I"/>
    <property type="match status" value="1"/>
</dbReference>
<dbReference type="GO" id="GO:0006782">
    <property type="term" value="P:protoporphyrinogen IX biosynthetic process"/>
    <property type="evidence" value="ECO:0007669"/>
    <property type="project" value="UniProtKB-UniPathway"/>
</dbReference>
<dbReference type="PROSITE" id="PS00169">
    <property type="entry name" value="D_ALA_DEHYDRATASE"/>
    <property type="match status" value="1"/>
</dbReference>
<reference evidence="19 20" key="1">
    <citation type="journal article" date="2017" name="Mycologia">
        <title>Bifiguratus adelaidae, gen. et sp. nov., a new member of Mucoromycotina in endophytic and soil-dwelling habitats.</title>
        <authorList>
            <person name="Torres-Cruz T.J."/>
            <person name="Billingsley Tobias T.L."/>
            <person name="Almatruk M."/>
            <person name="Hesse C."/>
            <person name="Kuske C.R."/>
            <person name="Desiro A."/>
            <person name="Benucci G.M."/>
            <person name="Bonito G."/>
            <person name="Stajich J.E."/>
            <person name="Dunlap C."/>
            <person name="Arnold A.E."/>
            <person name="Porras-Alfaro A."/>
        </authorList>
    </citation>
    <scope>NUCLEOTIDE SEQUENCE [LARGE SCALE GENOMIC DNA]</scope>
    <source>
        <strain evidence="19 20">AZ0501</strain>
    </source>
</reference>
<comment type="function">
    <text evidence="12">Catalyzes an early step in the biosynthesis of tetrapyrroles. Binds two molecules of 5-aminolevulinate per subunit, each at a distinct site, and catalyzes their condensation to form porphobilinogen.</text>
</comment>
<evidence type="ECO:0000256" key="17">
    <source>
        <dbReference type="RuleBase" id="RU000515"/>
    </source>
</evidence>
<sequence length="312" mass="34235">MYPIFLTDDPDAFDDIASLPGQKRIGIYKLEGFIRPLYEKGLTSVILFGVPLKDGVKDAHGSKVDDPEGPVILGIKLLREKFPELYVACDVCLCEYTDHGHCGYLRKDGTLDNDASVARIAQAAVNYAKAGAHCVAPSDMMEGRIGAIKKGLMEAGLAHKVALMSYAAKFAGAFYGPFRDAANSAPSFGDRSCYQLPPNARGLARRAVQRDMAEGADILMVKPGMPYLDILRDTAEIAEDYPIAVYQVSGEYAMLWHAAEAGVFDLKRAVFETLEGFQRAGATLILTYFTPLMLDWLEEREVVDLQARKLPN</sequence>
<feature type="active site" description="Schiff-base intermediate with substrate" evidence="14">
    <location>
        <position position="169"/>
    </location>
</feature>
<dbReference type="InterPro" id="IPR013785">
    <property type="entry name" value="Aldolase_TIM"/>
</dbReference>
<keyword evidence="8 16" id="KW-0862">Zinc</keyword>
<comment type="similarity">
    <text evidence="3 18">Belongs to the ALAD family.</text>
</comment>
<evidence type="ECO:0000256" key="18">
    <source>
        <dbReference type="RuleBase" id="RU004161"/>
    </source>
</evidence>
<dbReference type="Proteomes" id="UP000242875">
    <property type="component" value="Unassembled WGS sequence"/>
</dbReference>
<evidence type="ECO:0000256" key="12">
    <source>
        <dbReference type="ARBA" id="ARBA00025628"/>
    </source>
</evidence>
<evidence type="ECO:0000313" key="20">
    <source>
        <dbReference type="Proteomes" id="UP000242875"/>
    </source>
</evidence>
<comment type="cofactor">
    <cofactor evidence="1">
        <name>Zn(2+)</name>
        <dbReference type="ChEBI" id="CHEBI:29105"/>
    </cofactor>
</comment>
<keyword evidence="7 16" id="KW-0479">Metal-binding</keyword>
<evidence type="ECO:0000256" key="15">
    <source>
        <dbReference type="PIRSR" id="PIRSR001415-2"/>
    </source>
</evidence>
<evidence type="ECO:0000256" key="3">
    <source>
        <dbReference type="ARBA" id="ARBA00008055"/>
    </source>
</evidence>
<dbReference type="AlphaFoldDB" id="A0A261XYC0"/>
<feature type="active site" description="Schiff-base intermediate with substrate" evidence="14">
    <location>
        <position position="222"/>
    </location>
</feature>
<comment type="pathway">
    <text evidence="2">Porphyrin-containing compound metabolism; protoporphyrin-IX biosynthesis; coproporphyrinogen-III from 5-aminolevulinate: step 1/4.</text>
</comment>
<evidence type="ECO:0000256" key="6">
    <source>
        <dbReference type="ARBA" id="ARBA00020771"/>
    </source>
</evidence>
<proteinExistence type="inferred from homology"/>
<feature type="binding site" evidence="16">
    <location>
        <position position="92"/>
    </location>
    <ligand>
        <name>Zn(2+)</name>
        <dbReference type="ChEBI" id="CHEBI:29105"/>
        <note>catalytic</note>
    </ligand>
</feature>
<name>A0A261XYC0_9FUNG</name>
<evidence type="ECO:0000256" key="9">
    <source>
        <dbReference type="ARBA" id="ARBA00023133"/>
    </source>
</evidence>
<dbReference type="OrthoDB" id="1530at2759"/>
<dbReference type="PANTHER" id="PTHR11458:SF0">
    <property type="entry name" value="DELTA-AMINOLEVULINIC ACID DEHYDRATASE"/>
    <property type="match status" value="1"/>
</dbReference>
<dbReference type="InterPro" id="IPR001731">
    <property type="entry name" value="ALAD"/>
</dbReference>
<evidence type="ECO:0000256" key="16">
    <source>
        <dbReference type="PIRSR" id="PIRSR001415-3"/>
    </source>
</evidence>
<evidence type="ECO:0000256" key="11">
    <source>
        <dbReference type="ARBA" id="ARBA00023244"/>
    </source>
</evidence>
<feature type="binding site" evidence="15">
    <location>
        <position position="249"/>
    </location>
    <ligand>
        <name>5-aminolevulinate</name>
        <dbReference type="ChEBI" id="CHEBI:356416"/>
        <label>2</label>
    </ligand>
</feature>
<keyword evidence="20" id="KW-1185">Reference proteome</keyword>
<dbReference type="SUPFAM" id="SSF51569">
    <property type="entry name" value="Aldolase"/>
    <property type="match status" value="1"/>
</dbReference>
<keyword evidence="11 17" id="KW-0627">Porphyrin biosynthesis</keyword>
<comment type="catalytic activity">
    <reaction evidence="13 17">
        <text>2 5-aminolevulinate = porphobilinogen + 2 H2O + H(+)</text>
        <dbReference type="Rhea" id="RHEA:24064"/>
        <dbReference type="ChEBI" id="CHEBI:15377"/>
        <dbReference type="ChEBI" id="CHEBI:15378"/>
        <dbReference type="ChEBI" id="CHEBI:58126"/>
        <dbReference type="ChEBI" id="CHEBI:356416"/>
        <dbReference type="EC" id="4.2.1.24"/>
    </reaction>
</comment>
<evidence type="ECO:0000256" key="8">
    <source>
        <dbReference type="ARBA" id="ARBA00022833"/>
    </source>
</evidence>
<comment type="caution">
    <text evidence="19">The sequence shown here is derived from an EMBL/GenBank/DDBJ whole genome shotgun (WGS) entry which is preliminary data.</text>
</comment>
<keyword evidence="10 17" id="KW-0456">Lyase</keyword>
<evidence type="ECO:0000256" key="5">
    <source>
        <dbReference type="ARBA" id="ARBA00012053"/>
    </source>
</evidence>
<protein>
    <recommendedName>
        <fullName evidence="6 17">Delta-aminolevulinic acid dehydratase</fullName>
        <ecNumber evidence="5 17">4.2.1.24</ecNumber>
    </recommendedName>
</protein>
<evidence type="ECO:0000256" key="14">
    <source>
        <dbReference type="PIRSR" id="PIRSR001415-1"/>
    </source>
</evidence>
<evidence type="ECO:0000256" key="10">
    <source>
        <dbReference type="ARBA" id="ARBA00023239"/>
    </source>
</evidence>
<dbReference type="GO" id="GO:0004655">
    <property type="term" value="F:porphobilinogen synthase activity"/>
    <property type="evidence" value="ECO:0007669"/>
    <property type="project" value="UniProtKB-EC"/>
</dbReference>
<organism evidence="19 20">
    <name type="scientific">Bifiguratus adelaidae</name>
    <dbReference type="NCBI Taxonomy" id="1938954"/>
    <lineage>
        <taxon>Eukaryota</taxon>
        <taxon>Fungi</taxon>
        <taxon>Fungi incertae sedis</taxon>
        <taxon>Mucoromycota</taxon>
        <taxon>Mucoromycotina</taxon>
        <taxon>Endogonomycetes</taxon>
        <taxon>Endogonales</taxon>
        <taxon>Endogonales incertae sedis</taxon>
        <taxon>Bifiguratus</taxon>
    </lineage>
</organism>
<keyword evidence="9" id="KW-0350">Heme biosynthesis</keyword>
<dbReference type="PIRSF" id="PIRSF001415">
    <property type="entry name" value="Porphbilin_synth"/>
    <property type="match status" value="1"/>
</dbReference>
<dbReference type="GO" id="GO:0008270">
    <property type="term" value="F:zinc ion binding"/>
    <property type="evidence" value="ECO:0007669"/>
    <property type="project" value="EnsemblFungi"/>
</dbReference>
<comment type="subunit">
    <text evidence="4 17">Homooctamer.</text>
</comment>
<dbReference type="NCBIfam" id="NF006762">
    <property type="entry name" value="PRK09283.1"/>
    <property type="match status" value="1"/>
</dbReference>
<dbReference type="PANTHER" id="PTHR11458">
    <property type="entry name" value="DELTA-AMINOLEVULINIC ACID DEHYDRATASE"/>
    <property type="match status" value="1"/>
</dbReference>
<feature type="binding site" evidence="15">
    <location>
        <position position="288"/>
    </location>
    <ligand>
        <name>5-aminolevulinate</name>
        <dbReference type="ChEBI" id="CHEBI:356416"/>
        <label>2</label>
    </ligand>
</feature>